<dbReference type="GO" id="GO:0005509">
    <property type="term" value="F:calcium ion binding"/>
    <property type="evidence" value="ECO:0007669"/>
    <property type="project" value="InterPro"/>
</dbReference>
<dbReference type="Gene3D" id="1.10.238.10">
    <property type="entry name" value="EF-hand"/>
    <property type="match status" value="1"/>
</dbReference>
<dbReference type="AlphaFoldDB" id="A0A2K8U218"/>
<dbReference type="InterPro" id="IPR018247">
    <property type="entry name" value="EF_Hand_1_Ca_BS"/>
</dbReference>
<reference evidence="3 4" key="1">
    <citation type="submission" date="2017-03" db="EMBL/GenBank/DDBJ databases">
        <title>Complete genome sequence of Candidatus 'Thiodictyon syntrophicum' sp. nov. strain Cad16T, a photolithoautotroph purple sulfur bacterium isolated from an alpine meromictic lake.</title>
        <authorList>
            <person name="Luedin S.M."/>
            <person name="Pothier J.F."/>
            <person name="Danza F."/>
            <person name="Storelli N."/>
            <person name="Wittwer M."/>
            <person name="Tonolla M."/>
        </authorList>
    </citation>
    <scope>NUCLEOTIDE SEQUENCE [LARGE SCALE GENOMIC DNA]</scope>
    <source>
        <strain evidence="3 4">Cad16T</strain>
    </source>
</reference>
<feature type="chain" id="PRO_5014797782" description="EF-hand domain-containing protein" evidence="1">
    <location>
        <begin position="24"/>
        <end position="97"/>
    </location>
</feature>
<dbReference type="PROSITE" id="PS00018">
    <property type="entry name" value="EF_HAND_1"/>
    <property type="match status" value="1"/>
</dbReference>
<dbReference type="KEGG" id="tsy:THSYN_00735"/>
<dbReference type="InterPro" id="IPR011992">
    <property type="entry name" value="EF-hand-dom_pair"/>
</dbReference>
<dbReference type="SUPFAM" id="SSF47473">
    <property type="entry name" value="EF-hand"/>
    <property type="match status" value="1"/>
</dbReference>
<keyword evidence="4" id="KW-1185">Reference proteome</keyword>
<evidence type="ECO:0000313" key="4">
    <source>
        <dbReference type="Proteomes" id="UP000232638"/>
    </source>
</evidence>
<protein>
    <recommendedName>
        <fullName evidence="2">EF-hand domain-containing protein</fullName>
    </recommendedName>
</protein>
<accession>A0A2K8U218</accession>
<dbReference type="OrthoDB" id="5470953at2"/>
<evidence type="ECO:0000313" key="3">
    <source>
        <dbReference type="EMBL" id="AUB79626.1"/>
    </source>
</evidence>
<name>A0A2K8U218_9GAMM</name>
<dbReference type="InterPro" id="IPR002048">
    <property type="entry name" value="EF_hand_dom"/>
</dbReference>
<proteinExistence type="predicted"/>
<dbReference type="Proteomes" id="UP000232638">
    <property type="component" value="Chromosome"/>
</dbReference>
<dbReference type="Pfam" id="PF13202">
    <property type="entry name" value="EF-hand_5"/>
    <property type="match status" value="2"/>
</dbReference>
<evidence type="ECO:0000259" key="2">
    <source>
        <dbReference type="PROSITE" id="PS50222"/>
    </source>
</evidence>
<keyword evidence="1" id="KW-0732">Signal</keyword>
<sequence length="97" mass="10512">MRGFTTPGLVLVAMTGLVGAGQAAAPSQETVRAVYTQLLVQADADKDGTISVAECRSIFTDPAISEKSCRFWDVNKDGAITEDEYVERVMRVTNKNK</sequence>
<organism evidence="3 4">
    <name type="scientific">Candidatus Thiodictyon syntrophicum</name>
    <dbReference type="NCBI Taxonomy" id="1166950"/>
    <lineage>
        <taxon>Bacteria</taxon>
        <taxon>Pseudomonadati</taxon>
        <taxon>Pseudomonadota</taxon>
        <taxon>Gammaproteobacteria</taxon>
        <taxon>Chromatiales</taxon>
        <taxon>Chromatiaceae</taxon>
        <taxon>Thiodictyon</taxon>
    </lineage>
</organism>
<evidence type="ECO:0000256" key="1">
    <source>
        <dbReference type="SAM" id="SignalP"/>
    </source>
</evidence>
<dbReference type="RefSeq" id="WP_100917444.1">
    <property type="nucleotide sequence ID" value="NZ_CP020370.1"/>
</dbReference>
<feature type="signal peptide" evidence="1">
    <location>
        <begin position="1"/>
        <end position="23"/>
    </location>
</feature>
<gene>
    <name evidence="3" type="ORF">THSYN_00735</name>
</gene>
<dbReference type="PROSITE" id="PS50222">
    <property type="entry name" value="EF_HAND_2"/>
    <property type="match status" value="1"/>
</dbReference>
<dbReference type="EMBL" id="CP020370">
    <property type="protein sequence ID" value="AUB79626.1"/>
    <property type="molecule type" value="Genomic_DNA"/>
</dbReference>
<feature type="domain" description="EF-hand" evidence="2">
    <location>
        <begin position="60"/>
        <end position="95"/>
    </location>
</feature>